<dbReference type="EC" id="6.3.2.6" evidence="8"/>
<keyword evidence="5 8" id="KW-0658">Purine biosynthesis</keyword>
<gene>
    <name evidence="8" type="primary">purC</name>
    <name evidence="10" type="ORF">PPG34_08660</name>
</gene>
<evidence type="ECO:0000313" key="11">
    <source>
        <dbReference type="Proteomes" id="UP001250932"/>
    </source>
</evidence>
<evidence type="ECO:0000256" key="5">
    <source>
        <dbReference type="ARBA" id="ARBA00022755"/>
    </source>
</evidence>
<evidence type="ECO:0000256" key="8">
    <source>
        <dbReference type="HAMAP-Rule" id="MF_00137"/>
    </source>
</evidence>
<name>A0ABU3K7T3_9BACT</name>
<sequence length="301" mass="34081">MTQVWTAPGVFETNLTSLGAKRQGKVRDMYDLGDCLLLIASDRISAFDVVLPEGIPGKGYVLTQLSKFWFERLWQEGGLVPHHLRTMNPEEFPVSCQPYKDLLAGRSMVVEKADPLPVECIVRGYLSGSAWKEYKSQGTVCEQPLPKGLRESDKFPDPLFTPSTKATKGHDENISYQKMCAMIGEELAEQVKNASILIYQRAAALAEQRGIIIADTKFEFGLHRETKKLLVIDELLTPDSSRFWPKDQYEAGKSQPSFDKQYVRDYLDSIGWDHNPPPPHLPEDVVKQTSAKYREALERFV</sequence>
<dbReference type="Gene3D" id="3.30.470.20">
    <property type="entry name" value="ATP-grasp fold, B domain"/>
    <property type="match status" value="1"/>
</dbReference>
<reference evidence="10 11" key="1">
    <citation type="journal article" date="2023" name="ISME J.">
        <title>Cultivation and genomic characterization of novel and ubiquitous marine nitrite-oxidizing bacteria from the Nitrospirales.</title>
        <authorList>
            <person name="Mueller A.J."/>
            <person name="Daebeler A."/>
            <person name="Herbold C.W."/>
            <person name="Kirkegaard R.H."/>
            <person name="Daims H."/>
        </authorList>
    </citation>
    <scope>NUCLEOTIDE SEQUENCE [LARGE SCALE GENOMIC DNA]</scope>
    <source>
        <strain evidence="10 11">EB</strain>
    </source>
</reference>
<dbReference type="Gene3D" id="3.30.200.20">
    <property type="entry name" value="Phosphorylase Kinase, domain 1"/>
    <property type="match status" value="1"/>
</dbReference>
<evidence type="ECO:0000256" key="2">
    <source>
        <dbReference type="ARBA" id="ARBA00010190"/>
    </source>
</evidence>
<dbReference type="NCBIfam" id="NF010568">
    <property type="entry name" value="PRK13961.1"/>
    <property type="match status" value="1"/>
</dbReference>
<comment type="similarity">
    <text evidence="2 8">Belongs to the SAICAR synthetase family.</text>
</comment>
<proteinExistence type="inferred from homology"/>
<dbReference type="GO" id="GO:0004639">
    <property type="term" value="F:phosphoribosylaminoimidazolesuccinocarboxamide synthase activity"/>
    <property type="evidence" value="ECO:0007669"/>
    <property type="project" value="UniProtKB-EC"/>
</dbReference>
<comment type="catalytic activity">
    <reaction evidence="7 8">
        <text>5-amino-1-(5-phospho-D-ribosyl)imidazole-4-carboxylate + L-aspartate + ATP = (2S)-2-[5-amino-1-(5-phospho-beta-D-ribosyl)imidazole-4-carboxamido]succinate + ADP + phosphate + 2 H(+)</text>
        <dbReference type="Rhea" id="RHEA:22628"/>
        <dbReference type="ChEBI" id="CHEBI:15378"/>
        <dbReference type="ChEBI" id="CHEBI:29991"/>
        <dbReference type="ChEBI" id="CHEBI:30616"/>
        <dbReference type="ChEBI" id="CHEBI:43474"/>
        <dbReference type="ChEBI" id="CHEBI:58443"/>
        <dbReference type="ChEBI" id="CHEBI:77657"/>
        <dbReference type="ChEBI" id="CHEBI:456216"/>
        <dbReference type="EC" id="6.3.2.6"/>
    </reaction>
</comment>
<dbReference type="PANTHER" id="PTHR43700:SF1">
    <property type="entry name" value="PHOSPHORIBOSYLAMINOIMIDAZOLE-SUCCINOCARBOXAMIDE SYNTHASE"/>
    <property type="match status" value="1"/>
</dbReference>
<accession>A0ABU3K7T3</accession>
<dbReference type="InterPro" id="IPR028923">
    <property type="entry name" value="SAICAR_synt/ADE2_N"/>
</dbReference>
<dbReference type="SUPFAM" id="SSF56104">
    <property type="entry name" value="SAICAR synthase-like"/>
    <property type="match status" value="1"/>
</dbReference>
<keyword evidence="3 8" id="KW-0436">Ligase</keyword>
<comment type="pathway">
    <text evidence="1 8">Purine metabolism; IMP biosynthesis via de novo pathway; 5-amino-1-(5-phospho-D-ribosyl)imidazole-4-carboxamide from 5-amino-1-(5-phospho-D-ribosyl)imidazole-4-carboxylate: step 1/2.</text>
</comment>
<evidence type="ECO:0000259" key="9">
    <source>
        <dbReference type="Pfam" id="PF01259"/>
    </source>
</evidence>
<evidence type="ECO:0000256" key="7">
    <source>
        <dbReference type="ARBA" id="ARBA00048475"/>
    </source>
</evidence>
<dbReference type="NCBIfam" id="TIGR00081">
    <property type="entry name" value="purC"/>
    <property type="match status" value="1"/>
</dbReference>
<keyword evidence="11" id="KW-1185">Reference proteome</keyword>
<dbReference type="RefSeq" id="WP_313832830.1">
    <property type="nucleotide sequence ID" value="NZ_JAQOUE010000001.1"/>
</dbReference>
<dbReference type="CDD" id="cd01414">
    <property type="entry name" value="SAICAR_synt_Sc"/>
    <property type="match status" value="1"/>
</dbReference>
<dbReference type="Pfam" id="PF01259">
    <property type="entry name" value="SAICAR_synt"/>
    <property type="match status" value="1"/>
</dbReference>
<evidence type="ECO:0000256" key="3">
    <source>
        <dbReference type="ARBA" id="ARBA00022598"/>
    </source>
</evidence>
<protein>
    <recommendedName>
        <fullName evidence="8">Phosphoribosylaminoimidazole-succinocarboxamide synthase</fullName>
        <ecNumber evidence="8">6.3.2.6</ecNumber>
    </recommendedName>
    <alternativeName>
        <fullName evidence="8">SAICAR synthetase</fullName>
    </alternativeName>
</protein>
<evidence type="ECO:0000256" key="6">
    <source>
        <dbReference type="ARBA" id="ARBA00022840"/>
    </source>
</evidence>
<keyword evidence="6 8" id="KW-0067">ATP-binding</keyword>
<dbReference type="PROSITE" id="PS01057">
    <property type="entry name" value="SAICAR_SYNTHETASE_1"/>
    <property type="match status" value="1"/>
</dbReference>
<feature type="domain" description="SAICAR synthetase/ADE2 N-terminal" evidence="9">
    <location>
        <begin position="22"/>
        <end position="274"/>
    </location>
</feature>
<evidence type="ECO:0000256" key="1">
    <source>
        <dbReference type="ARBA" id="ARBA00004672"/>
    </source>
</evidence>
<dbReference type="Proteomes" id="UP001250932">
    <property type="component" value="Unassembled WGS sequence"/>
</dbReference>
<evidence type="ECO:0000256" key="4">
    <source>
        <dbReference type="ARBA" id="ARBA00022741"/>
    </source>
</evidence>
<organism evidence="10 11">
    <name type="scientific">Candidatus Nitronereus thalassa</name>
    <dbReference type="NCBI Taxonomy" id="3020898"/>
    <lineage>
        <taxon>Bacteria</taxon>
        <taxon>Pseudomonadati</taxon>
        <taxon>Nitrospirota</taxon>
        <taxon>Nitrospiria</taxon>
        <taxon>Nitrospirales</taxon>
        <taxon>Nitrospiraceae</taxon>
        <taxon>Candidatus Nitronereus</taxon>
    </lineage>
</organism>
<dbReference type="HAMAP" id="MF_00137">
    <property type="entry name" value="SAICAR_synth"/>
    <property type="match status" value="1"/>
</dbReference>
<evidence type="ECO:0000313" key="10">
    <source>
        <dbReference type="EMBL" id="MDT7042422.1"/>
    </source>
</evidence>
<dbReference type="InterPro" id="IPR018236">
    <property type="entry name" value="SAICAR_synthetase_CS"/>
</dbReference>
<comment type="caution">
    <text evidence="10">The sequence shown here is derived from an EMBL/GenBank/DDBJ whole genome shotgun (WGS) entry which is preliminary data.</text>
</comment>
<dbReference type="EMBL" id="JAQOUE010000001">
    <property type="protein sequence ID" value="MDT7042422.1"/>
    <property type="molecule type" value="Genomic_DNA"/>
</dbReference>
<keyword evidence="4 8" id="KW-0547">Nucleotide-binding</keyword>
<dbReference type="PANTHER" id="PTHR43700">
    <property type="entry name" value="PHOSPHORIBOSYLAMINOIMIDAZOLE-SUCCINOCARBOXAMIDE SYNTHASE"/>
    <property type="match status" value="1"/>
</dbReference>
<dbReference type="PROSITE" id="PS01058">
    <property type="entry name" value="SAICAR_SYNTHETASE_2"/>
    <property type="match status" value="1"/>
</dbReference>
<dbReference type="InterPro" id="IPR001636">
    <property type="entry name" value="SAICAR_synth"/>
</dbReference>